<dbReference type="GO" id="GO:0005975">
    <property type="term" value="P:carbohydrate metabolic process"/>
    <property type="evidence" value="ECO:0007669"/>
    <property type="project" value="InterPro"/>
</dbReference>
<proteinExistence type="predicted"/>
<evidence type="ECO:0000259" key="5">
    <source>
        <dbReference type="Pfam" id="PF08531"/>
    </source>
</evidence>
<dbReference type="SUPFAM" id="SSF48208">
    <property type="entry name" value="Six-hairpin glycosidases"/>
    <property type="match status" value="1"/>
</dbReference>
<reference evidence="8" key="1">
    <citation type="submission" date="2018-10" db="EMBL/GenBank/DDBJ databases">
        <title>Schaedlerella arabinophila gen. nov. sp. nov., isolated from the mouse intestinal tract and comparative analysis with the genome of the closely related altered Schaedler flora strain ASF502.</title>
        <authorList>
            <person name="Miyake S."/>
            <person name="Soh M."/>
            <person name="Seedorf H."/>
        </authorList>
    </citation>
    <scope>NUCLEOTIDE SEQUENCE [LARGE SCALE GENOMIC DNA]</scope>
    <source>
        <strain evidence="8">DSM 106076</strain>
    </source>
</reference>
<dbReference type="InterPro" id="IPR035398">
    <property type="entry name" value="Bac_rhamnosid_C"/>
</dbReference>
<dbReference type="Gene3D" id="2.60.40.10">
    <property type="entry name" value="Immunoglobulins"/>
    <property type="match status" value="1"/>
</dbReference>
<accession>A0A3R8JLA8</accession>
<feature type="domain" description="Alpha-L-rhamnosidase concanavalin-like" evidence="4">
    <location>
        <begin position="371"/>
        <end position="468"/>
    </location>
</feature>
<dbReference type="InterPro" id="IPR012341">
    <property type="entry name" value="6hp_glycosidase-like_sf"/>
</dbReference>
<comment type="catalytic activity">
    <reaction evidence="1">
        <text>Hydrolysis of terminal non-reducing alpha-L-rhamnose residues in alpha-L-rhamnosides.</text>
        <dbReference type="EC" id="3.2.1.40"/>
    </reaction>
</comment>
<dbReference type="GO" id="GO:0030596">
    <property type="term" value="F:alpha-L-rhamnosidase activity"/>
    <property type="evidence" value="ECO:0007669"/>
    <property type="project" value="UniProtKB-EC"/>
</dbReference>
<feature type="domain" description="Alpha-L-rhamnosidase C-terminal" evidence="7">
    <location>
        <begin position="849"/>
        <end position="920"/>
    </location>
</feature>
<gene>
    <name evidence="8" type="ORF">EBB54_04925</name>
</gene>
<name>A0A3R8JLA8_9FIRM</name>
<dbReference type="PIRSF" id="PIRSF010631">
    <property type="entry name" value="A-rhamnsds"/>
    <property type="match status" value="1"/>
</dbReference>
<feature type="domain" description="Bacterial alpha-L-rhamnosidase N-terminal" evidence="5">
    <location>
        <begin position="194"/>
        <end position="360"/>
    </location>
</feature>
<dbReference type="InterPro" id="IPR008928">
    <property type="entry name" value="6-hairpin_glycosidase_sf"/>
</dbReference>
<evidence type="ECO:0000259" key="7">
    <source>
        <dbReference type="Pfam" id="PF17390"/>
    </source>
</evidence>
<dbReference type="Pfam" id="PF17390">
    <property type="entry name" value="Bac_rhamnosid_C"/>
    <property type="match status" value="1"/>
</dbReference>
<evidence type="ECO:0000256" key="2">
    <source>
        <dbReference type="ARBA" id="ARBA00012652"/>
    </source>
</evidence>
<dbReference type="EC" id="3.2.1.40" evidence="2"/>
<dbReference type="Gene3D" id="2.60.120.260">
    <property type="entry name" value="Galactose-binding domain-like"/>
    <property type="match status" value="2"/>
</dbReference>
<protein>
    <recommendedName>
        <fullName evidence="2">alpha-L-rhamnosidase</fullName>
        <ecNumber evidence="2">3.2.1.40</ecNumber>
    </recommendedName>
</protein>
<evidence type="ECO:0000259" key="4">
    <source>
        <dbReference type="Pfam" id="PF05592"/>
    </source>
</evidence>
<dbReference type="Pfam" id="PF05592">
    <property type="entry name" value="Bac_rhamnosid"/>
    <property type="match status" value="1"/>
</dbReference>
<evidence type="ECO:0000256" key="3">
    <source>
        <dbReference type="ARBA" id="ARBA00022801"/>
    </source>
</evidence>
<comment type="caution">
    <text evidence="8">The sequence shown here is derived from an EMBL/GenBank/DDBJ whole genome shotgun (WGS) entry which is preliminary data.</text>
</comment>
<evidence type="ECO:0000259" key="6">
    <source>
        <dbReference type="Pfam" id="PF17389"/>
    </source>
</evidence>
<dbReference type="InterPro" id="IPR035396">
    <property type="entry name" value="Bac_rhamnosid6H"/>
</dbReference>
<dbReference type="InterPro" id="IPR013737">
    <property type="entry name" value="Bac_rhamnosid_N"/>
</dbReference>
<dbReference type="Pfam" id="PF25788">
    <property type="entry name" value="Ig_Rha78A_N"/>
    <property type="match status" value="1"/>
</dbReference>
<keyword evidence="3" id="KW-0378">Hydrolase</keyword>
<dbReference type="Gene3D" id="1.50.10.10">
    <property type="match status" value="1"/>
</dbReference>
<dbReference type="PANTHER" id="PTHR33307:SF6">
    <property type="entry name" value="ALPHA-RHAMNOSIDASE (EUROFUNG)-RELATED"/>
    <property type="match status" value="1"/>
</dbReference>
<dbReference type="Pfam" id="PF17389">
    <property type="entry name" value="Bac_rhamnosid6H"/>
    <property type="match status" value="1"/>
</dbReference>
<dbReference type="Gene3D" id="2.60.420.10">
    <property type="entry name" value="Maltose phosphorylase, domain 3"/>
    <property type="match status" value="1"/>
</dbReference>
<sequence length="930" mass="104289">MRGRRSKSRQREMAYNSNLKEEHTMRNINGLTVKKLTVEHMTNPIGLDVSEPRFGWKLESGKKNVHQTAYQIRLYKENELAADTGKLDRDTSIEVTAEGFRAEPKTAYQVEVTVWDNHGETASLEGCFETGRLGVPFVSGWAEPEQEPTPDSLAGKEMDCDSVSVNAFADQERDFAEFRPAQYVRIPFEVKKGLKKARIYMTAHGIYQVYVNGTRPDAREFAPENTSYHKVLQYQTYDVTSLLSEGKNVLGVILADGWWAGRVGVSGDSCQYGNKTGLLLDCDLDYMDGSKETITGEQGKSSTGPILFSDLFVGEKYDAGKEIRGWNTPDFDDGDWIPVHQAEYPMENLTGQCAPPVRVIKTLEPAEIFTTPAGETMIDMGQVMAGVLEIELDAPAGIQVKLEHSEVLGDDGNYFNNILGTNKEQTDFYITKEGHQTYRPSFTYHGFRYVRVTGWPGRISKHAVKAHVFSSEMEDIGTFHTSDERLNKLQENIWWSQTANTISIPTDCPQREKAGWTGDIMAYAPTMCFNRKADAFLTSWMANVRADQLDSGAVPDIVPFLKAYEIFMMAGQGSVTSCGWGDAVIAVPYAVYQAYGDRRILEENYGAMEKWMDYIADRATNHHPEAYESWDEEHKARSRYLWNTDFHFGDWLIPSIVLGNPDGAAMMQTALATMETVAPAYYAFSAMNMVKVANVLGRTEDAQKYEALYEKIRDAFIKEYVHTDGTMDADFQGLYVIALKMGLVPDEVRPLMTEHLCEMIKKNRGCLDTGFLSVLFLMDVLCENGKRDVAYSLLFQTRCPSWLYEVEHGATTMWESWGAVGENGEVSTYSYNHYTFGCVGEWMYKEIGGLQMAEAGYKKLRIAPALDCGLTSAGVSEETPYGKAAVDWELLDGRAIVHVEIPANTTAEVALPGIREEIGSGRYTFTVDIK</sequence>
<evidence type="ECO:0000313" key="8">
    <source>
        <dbReference type="EMBL" id="RRK30794.1"/>
    </source>
</evidence>
<dbReference type="AlphaFoldDB" id="A0A3R8JLA8"/>
<keyword evidence="9" id="KW-1185">Reference proteome</keyword>
<evidence type="ECO:0000313" key="9">
    <source>
        <dbReference type="Proteomes" id="UP000274920"/>
    </source>
</evidence>
<organism evidence="8 9">
    <name type="scientific">Schaedlerella arabinosiphila</name>
    <dbReference type="NCBI Taxonomy" id="2044587"/>
    <lineage>
        <taxon>Bacteria</taxon>
        <taxon>Bacillati</taxon>
        <taxon>Bacillota</taxon>
        <taxon>Clostridia</taxon>
        <taxon>Lachnospirales</taxon>
        <taxon>Lachnospiraceae</taxon>
        <taxon>Schaedlerella</taxon>
    </lineage>
</organism>
<evidence type="ECO:0000256" key="1">
    <source>
        <dbReference type="ARBA" id="ARBA00001445"/>
    </source>
</evidence>
<dbReference type="Proteomes" id="UP000274920">
    <property type="component" value="Unassembled WGS sequence"/>
</dbReference>
<dbReference type="InterPro" id="IPR013783">
    <property type="entry name" value="Ig-like_fold"/>
</dbReference>
<dbReference type="Pfam" id="PF08531">
    <property type="entry name" value="Bac_rhamnosid_N"/>
    <property type="match status" value="1"/>
</dbReference>
<dbReference type="InterPro" id="IPR008902">
    <property type="entry name" value="Rhamnosid_concanavalin"/>
</dbReference>
<feature type="domain" description="Alpha-L-rhamnosidase six-hairpin glycosidase" evidence="6">
    <location>
        <begin position="475"/>
        <end position="847"/>
    </location>
</feature>
<dbReference type="EMBL" id="RHJS01000002">
    <property type="protein sequence ID" value="RRK30794.1"/>
    <property type="molecule type" value="Genomic_DNA"/>
</dbReference>
<dbReference type="PANTHER" id="PTHR33307">
    <property type="entry name" value="ALPHA-RHAMNOSIDASE (EUROFUNG)"/>
    <property type="match status" value="1"/>
</dbReference>
<dbReference type="InterPro" id="IPR016007">
    <property type="entry name" value="Alpha_rhamnosid"/>
</dbReference>